<dbReference type="AlphaFoldDB" id="A0A0E9W8J3"/>
<organism evidence="2">
    <name type="scientific">Anguilla anguilla</name>
    <name type="common">European freshwater eel</name>
    <name type="synonym">Muraena anguilla</name>
    <dbReference type="NCBI Taxonomy" id="7936"/>
    <lineage>
        <taxon>Eukaryota</taxon>
        <taxon>Metazoa</taxon>
        <taxon>Chordata</taxon>
        <taxon>Craniata</taxon>
        <taxon>Vertebrata</taxon>
        <taxon>Euteleostomi</taxon>
        <taxon>Actinopterygii</taxon>
        <taxon>Neopterygii</taxon>
        <taxon>Teleostei</taxon>
        <taxon>Anguilliformes</taxon>
        <taxon>Anguillidae</taxon>
        <taxon>Anguilla</taxon>
    </lineage>
</organism>
<proteinExistence type="predicted"/>
<keyword evidence="1" id="KW-0472">Membrane</keyword>
<protein>
    <submittedName>
        <fullName evidence="2">Uncharacterized protein</fullName>
    </submittedName>
</protein>
<sequence>MVMMIMICYYLFLYLFLYCIFNRVKLYLLVLNLLFLL</sequence>
<feature type="transmembrane region" description="Helical" evidence="1">
    <location>
        <begin position="7"/>
        <end position="35"/>
    </location>
</feature>
<reference evidence="2" key="1">
    <citation type="submission" date="2014-11" db="EMBL/GenBank/DDBJ databases">
        <authorList>
            <person name="Amaro Gonzalez C."/>
        </authorList>
    </citation>
    <scope>NUCLEOTIDE SEQUENCE</scope>
</reference>
<evidence type="ECO:0000256" key="1">
    <source>
        <dbReference type="SAM" id="Phobius"/>
    </source>
</evidence>
<evidence type="ECO:0000313" key="2">
    <source>
        <dbReference type="EMBL" id="JAH86631.1"/>
    </source>
</evidence>
<keyword evidence="1" id="KW-0812">Transmembrane</keyword>
<reference evidence="2" key="2">
    <citation type="journal article" date="2015" name="Fish Shellfish Immunol.">
        <title>Early steps in the European eel (Anguilla anguilla)-Vibrio vulnificus interaction in the gills: Role of the RtxA13 toxin.</title>
        <authorList>
            <person name="Callol A."/>
            <person name="Pajuelo D."/>
            <person name="Ebbesson L."/>
            <person name="Teles M."/>
            <person name="MacKenzie S."/>
            <person name="Amaro C."/>
        </authorList>
    </citation>
    <scope>NUCLEOTIDE SEQUENCE</scope>
</reference>
<keyword evidence="1" id="KW-1133">Transmembrane helix</keyword>
<dbReference type="EMBL" id="GBXM01021946">
    <property type="protein sequence ID" value="JAH86631.1"/>
    <property type="molecule type" value="Transcribed_RNA"/>
</dbReference>
<accession>A0A0E9W8J3</accession>
<name>A0A0E9W8J3_ANGAN</name>